<proteinExistence type="predicted"/>
<sequence>MTAPGGPAGSPPDPYVEWDAAYVLGSLGPGERREFEAHLAGCADCRAAVAELAGMPGLLAGLPAGDAVAQLEDGAAADGDAVPITALARRARRSRLRRRSVAAVAAAALAVAGVLTGLTLDAAPPDGAAVVEAADVEVRLAPVGSADVTASVAASSRPWGTLLHWSCEYPAVPGSYGDLSYELVLVDSSGARQVVATWAAVGESARGLQASSALPLEDVVRVEIAVAGRPDPLASADV</sequence>
<keyword evidence="3" id="KW-0812">Transmembrane</keyword>
<evidence type="ECO:0000256" key="3">
    <source>
        <dbReference type="SAM" id="Phobius"/>
    </source>
</evidence>
<dbReference type="Proteomes" id="UP000557204">
    <property type="component" value="Unassembled WGS sequence"/>
</dbReference>
<evidence type="ECO:0000256" key="1">
    <source>
        <dbReference type="ARBA" id="ARBA00023015"/>
    </source>
</evidence>
<feature type="domain" description="Putative zinc-finger" evidence="4">
    <location>
        <begin position="21"/>
        <end position="46"/>
    </location>
</feature>
<evidence type="ECO:0000313" key="6">
    <source>
        <dbReference type="Proteomes" id="UP000557204"/>
    </source>
</evidence>
<dbReference type="InterPro" id="IPR027383">
    <property type="entry name" value="Znf_put"/>
</dbReference>
<evidence type="ECO:0000256" key="2">
    <source>
        <dbReference type="ARBA" id="ARBA00023163"/>
    </source>
</evidence>
<keyword evidence="1" id="KW-0805">Transcription regulation</keyword>
<feature type="transmembrane region" description="Helical" evidence="3">
    <location>
        <begin position="100"/>
        <end position="120"/>
    </location>
</feature>
<dbReference type="Pfam" id="PF13490">
    <property type="entry name" value="zf-HC2"/>
    <property type="match status" value="1"/>
</dbReference>
<accession>A0A849JVR1</accession>
<keyword evidence="6" id="KW-1185">Reference proteome</keyword>
<reference evidence="5 6" key="1">
    <citation type="submission" date="2020-05" db="EMBL/GenBank/DDBJ databases">
        <title>Genome sequence of Isoptericola sp. JC619 isolated from Chilika lagoon, India.</title>
        <authorList>
            <person name="Kumar D."/>
            <person name="Appam K."/>
            <person name="Gandham S."/>
            <person name="Uppada J."/>
            <person name="Sasikala C."/>
            <person name="Venkata Ramana C."/>
        </authorList>
    </citation>
    <scope>NUCLEOTIDE SEQUENCE [LARGE SCALE GENOMIC DNA]</scope>
    <source>
        <strain evidence="5 6">JC619</strain>
    </source>
</reference>
<comment type="caution">
    <text evidence="5">The sequence shown here is derived from an EMBL/GenBank/DDBJ whole genome shotgun (WGS) entry which is preliminary data.</text>
</comment>
<evidence type="ECO:0000259" key="4">
    <source>
        <dbReference type="Pfam" id="PF13490"/>
    </source>
</evidence>
<protein>
    <submittedName>
        <fullName evidence="5">Zf-HC2 domain-containing protein</fullName>
    </submittedName>
</protein>
<dbReference type="RefSeq" id="WP_171246199.1">
    <property type="nucleotide sequence ID" value="NZ_JABFAJ010000007.1"/>
</dbReference>
<dbReference type="AlphaFoldDB" id="A0A849JVR1"/>
<keyword evidence="2" id="KW-0804">Transcription</keyword>
<evidence type="ECO:0000313" key="5">
    <source>
        <dbReference type="EMBL" id="NNU26684.1"/>
    </source>
</evidence>
<gene>
    <name evidence="5" type="ORF">HLI28_03895</name>
</gene>
<dbReference type="EMBL" id="JABFAJ010000007">
    <property type="protein sequence ID" value="NNU26684.1"/>
    <property type="molecule type" value="Genomic_DNA"/>
</dbReference>
<name>A0A849JVR1_9MICO</name>
<dbReference type="Gene3D" id="1.10.10.1320">
    <property type="entry name" value="Anti-sigma factor, zinc-finger domain"/>
    <property type="match status" value="1"/>
</dbReference>
<dbReference type="InterPro" id="IPR041916">
    <property type="entry name" value="Anti_sigma_zinc_sf"/>
</dbReference>
<keyword evidence="3" id="KW-0472">Membrane</keyword>
<organism evidence="5 6">
    <name type="scientific">Isoptericola sediminis</name>
    <dbReference type="NCBI Taxonomy" id="2733572"/>
    <lineage>
        <taxon>Bacteria</taxon>
        <taxon>Bacillati</taxon>
        <taxon>Actinomycetota</taxon>
        <taxon>Actinomycetes</taxon>
        <taxon>Micrococcales</taxon>
        <taxon>Promicromonosporaceae</taxon>
        <taxon>Isoptericola</taxon>
    </lineage>
</organism>
<keyword evidence="3" id="KW-1133">Transmembrane helix</keyword>